<keyword evidence="4" id="KW-1185">Reference proteome</keyword>
<dbReference type="GeneID" id="78294269"/>
<dbReference type="OrthoDB" id="10020048at2"/>
<dbReference type="EMBL" id="QEKH01000004">
    <property type="protein sequence ID" value="PVY44955.1"/>
    <property type="molecule type" value="Genomic_DNA"/>
</dbReference>
<sequence>MFSHRFLTLVPAVLAAAMLASAAENEAQENTAPGSGERSGRNFGSRRSGPGGMGGAMMESFRKAQEEIKAKLPAEYAEYEKLQSSDRRAAMSKFRELASKAGVELPMMGRGGNRRRDNGGADTQAAANAEWQKVFEQLKAKFPTEFAEIEKLLETDSAAALKKLQALAAKAEITLPEVPLETARKRLVSIRNSNRLYIRRANRMLERLNPEAYAELEKLRSEDEDAAREKFRTMVKQAGITLEQLRAGAPGEDAGVTVIKQDDSAVNSTAVSSSRRSSGSSWGGGHPGGFPPHGDFGGGMPPPPPGM</sequence>
<proteinExistence type="predicted"/>
<dbReference type="AlphaFoldDB" id="A0A2U1B8G5"/>
<dbReference type="RefSeq" id="WP_116882946.1">
    <property type="nucleotide sequence ID" value="NZ_CABMMC010000051.1"/>
</dbReference>
<feature type="region of interest" description="Disordered" evidence="1">
    <location>
        <begin position="261"/>
        <end position="307"/>
    </location>
</feature>
<evidence type="ECO:0008006" key="5">
    <source>
        <dbReference type="Google" id="ProtNLM"/>
    </source>
</evidence>
<keyword evidence="2" id="KW-0732">Signal</keyword>
<evidence type="ECO:0000256" key="2">
    <source>
        <dbReference type="SAM" id="SignalP"/>
    </source>
</evidence>
<gene>
    <name evidence="3" type="ORF">C8D82_10499</name>
</gene>
<organism evidence="3 4">
    <name type="scientific">Victivallis vadensis</name>
    <dbReference type="NCBI Taxonomy" id="172901"/>
    <lineage>
        <taxon>Bacteria</taxon>
        <taxon>Pseudomonadati</taxon>
        <taxon>Lentisphaerota</taxon>
        <taxon>Lentisphaeria</taxon>
        <taxon>Victivallales</taxon>
        <taxon>Victivallaceae</taxon>
        <taxon>Victivallis</taxon>
    </lineage>
</organism>
<protein>
    <recommendedName>
        <fullName evidence="5">LTXXQ motif family protein</fullName>
    </recommendedName>
</protein>
<reference evidence="3 4" key="1">
    <citation type="submission" date="2018-04" db="EMBL/GenBank/DDBJ databases">
        <title>Genomic Encyclopedia of Type Strains, Phase IV (KMG-IV): sequencing the most valuable type-strain genomes for metagenomic binning, comparative biology and taxonomic classification.</title>
        <authorList>
            <person name="Goeker M."/>
        </authorList>
    </citation>
    <scope>NUCLEOTIDE SEQUENCE [LARGE SCALE GENOMIC DNA]</scope>
    <source>
        <strain evidence="3 4">DSM 14823</strain>
    </source>
</reference>
<feature type="region of interest" description="Disordered" evidence="1">
    <location>
        <begin position="25"/>
        <end position="57"/>
    </location>
</feature>
<evidence type="ECO:0000256" key="1">
    <source>
        <dbReference type="SAM" id="MobiDB-lite"/>
    </source>
</evidence>
<evidence type="ECO:0000313" key="3">
    <source>
        <dbReference type="EMBL" id="PVY44955.1"/>
    </source>
</evidence>
<feature type="region of interest" description="Disordered" evidence="1">
    <location>
        <begin position="106"/>
        <end position="125"/>
    </location>
</feature>
<name>A0A2U1B8G5_9BACT</name>
<accession>A0A2U1B8G5</accession>
<feature type="chain" id="PRO_5015737525" description="LTXXQ motif family protein" evidence="2">
    <location>
        <begin position="23"/>
        <end position="307"/>
    </location>
</feature>
<feature type="signal peptide" evidence="2">
    <location>
        <begin position="1"/>
        <end position="22"/>
    </location>
</feature>
<comment type="caution">
    <text evidence="3">The sequence shown here is derived from an EMBL/GenBank/DDBJ whole genome shotgun (WGS) entry which is preliminary data.</text>
</comment>
<dbReference type="Proteomes" id="UP000245959">
    <property type="component" value="Unassembled WGS sequence"/>
</dbReference>
<evidence type="ECO:0000313" key="4">
    <source>
        <dbReference type="Proteomes" id="UP000245959"/>
    </source>
</evidence>